<dbReference type="GO" id="GO:0008882">
    <property type="term" value="F:[glutamate-ammonia-ligase] adenylyltransferase activity"/>
    <property type="evidence" value="ECO:0007669"/>
    <property type="project" value="UniProtKB-UniRule"/>
</dbReference>
<comment type="catalytic activity">
    <reaction evidence="7">
        <text>[glutamine synthetase]-O(4)-(5'-adenylyl)-L-tyrosine + phosphate = [glutamine synthetase]-L-tyrosine + ADP</text>
        <dbReference type="Rhea" id="RHEA:43716"/>
        <dbReference type="Rhea" id="RHEA-COMP:10660"/>
        <dbReference type="Rhea" id="RHEA-COMP:10661"/>
        <dbReference type="ChEBI" id="CHEBI:43474"/>
        <dbReference type="ChEBI" id="CHEBI:46858"/>
        <dbReference type="ChEBI" id="CHEBI:83624"/>
        <dbReference type="ChEBI" id="CHEBI:456216"/>
        <dbReference type="EC" id="2.7.7.89"/>
    </reaction>
</comment>
<dbReference type="OrthoDB" id="9759366at2"/>
<proteinExistence type="inferred from homology"/>
<dbReference type="Pfam" id="PF08335">
    <property type="entry name" value="GlnD_UR_UTase"/>
    <property type="match status" value="2"/>
</dbReference>
<dbReference type="GO" id="GO:0016874">
    <property type="term" value="F:ligase activity"/>
    <property type="evidence" value="ECO:0007669"/>
    <property type="project" value="UniProtKB-KW"/>
</dbReference>
<evidence type="ECO:0000256" key="7">
    <source>
        <dbReference type="HAMAP-Rule" id="MF_00802"/>
    </source>
</evidence>
<dbReference type="EC" id="2.7.7.42" evidence="7"/>
<evidence type="ECO:0000313" key="11">
    <source>
        <dbReference type="Proteomes" id="UP000225548"/>
    </source>
</evidence>
<evidence type="ECO:0000256" key="3">
    <source>
        <dbReference type="ARBA" id="ARBA00022741"/>
    </source>
</evidence>
<feature type="region of interest" description="Adenylyl removase" evidence="7">
    <location>
        <begin position="1"/>
        <end position="521"/>
    </location>
</feature>
<feature type="domain" description="PII-uridylyltransferase/Glutamine-synthetase adenylyltransferase" evidence="9">
    <location>
        <begin position="898"/>
        <end position="1029"/>
    </location>
</feature>
<dbReference type="SUPFAM" id="SSF81301">
    <property type="entry name" value="Nucleotidyltransferase"/>
    <property type="match status" value="2"/>
</dbReference>
<dbReference type="InterPro" id="IPR023057">
    <property type="entry name" value="GlnE"/>
</dbReference>
<evidence type="ECO:0000256" key="4">
    <source>
        <dbReference type="ARBA" id="ARBA00022840"/>
    </source>
</evidence>
<name>A0A2A9E2I5_9MICO</name>
<dbReference type="EMBL" id="PDJG01000001">
    <property type="protein sequence ID" value="PFG32866.1"/>
    <property type="molecule type" value="Genomic_DNA"/>
</dbReference>
<dbReference type="Gene3D" id="1.20.120.330">
    <property type="entry name" value="Nucleotidyltransferases domain 2"/>
    <property type="match status" value="2"/>
</dbReference>
<dbReference type="InterPro" id="IPR005190">
    <property type="entry name" value="GlnE_rpt_dom"/>
</dbReference>
<dbReference type="GO" id="GO:0047388">
    <property type="term" value="F:[glutamine synthetase]-adenylyl-L-tyrosine phosphorylase activity"/>
    <property type="evidence" value="ECO:0007669"/>
    <property type="project" value="UniProtKB-EC"/>
</dbReference>
<organism evidence="10 11">
    <name type="scientific">Sanguibacter antarcticus</name>
    <dbReference type="NCBI Taxonomy" id="372484"/>
    <lineage>
        <taxon>Bacteria</taxon>
        <taxon>Bacillati</taxon>
        <taxon>Actinomycetota</taxon>
        <taxon>Actinomycetes</taxon>
        <taxon>Micrococcales</taxon>
        <taxon>Sanguibacteraceae</taxon>
        <taxon>Sanguibacter</taxon>
    </lineage>
</organism>
<dbReference type="Proteomes" id="UP000225548">
    <property type="component" value="Unassembled WGS sequence"/>
</dbReference>
<keyword evidence="11" id="KW-1185">Reference proteome</keyword>
<dbReference type="GO" id="GO:0005524">
    <property type="term" value="F:ATP binding"/>
    <property type="evidence" value="ECO:0007669"/>
    <property type="project" value="UniProtKB-UniRule"/>
</dbReference>
<dbReference type="GO" id="GO:0005829">
    <property type="term" value="C:cytosol"/>
    <property type="evidence" value="ECO:0007669"/>
    <property type="project" value="TreeGrafter"/>
</dbReference>
<dbReference type="GO" id="GO:0000287">
    <property type="term" value="F:magnesium ion binding"/>
    <property type="evidence" value="ECO:0007669"/>
    <property type="project" value="UniProtKB-UniRule"/>
</dbReference>
<dbReference type="Gene3D" id="3.30.460.10">
    <property type="entry name" value="Beta Polymerase, domain 2"/>
    <property type="match status" value="2"/>
</dbReference>
<keyword evidence="6 7" id="KW-0511">Multifunctional enzyme</keyword>
<feature type="region of interest" description="Adenylyl transferase" evidence="7">
    <location>
        <begin position="529"/>
        <end position="1035"/>
    </location>
</feature>
<accession>A0A2A9E2I5</accession>
<dbReference type="CDD" id="cd05401">
    <property type="entry name" value="NT_GlnE_GlnD_like"/>
    <property type="match status" value="2"/>
</dbReference>
<dbReference type="Pfam" id="PF03710">
    <property type="entry name" value="GlnE"/>
    <property type="match status" value="2"/>
</dbReference>
<gene>
    <name evidence="7" type="primary">glnE</name>
    <name evidence="10" type="ORF">ATL42_0718</name>
</gene>
<dbReference type="GO" id="GO:0000820">
    <property type="term" value="P:regulation of glutamine family amino acid metabolic process"/>
    <property type="evidence" value="ECO:0007669"/>
    <property type="project" value="UniProtKB-UniRule"/>
</dbReference>
<dbReference type="AlphaFoldDB" id="A0A2A9E2I5"/>
<dbReference type="InterPro" id="IPR013546">
    <property type="entry name" value="PII_UdlTrfase/GS_AdlTrfase"/>
</dbReference>
<dbReference type="NCBIfam" id="NF010707">
    <property type="entry name" value="PRK14109.1"/>
    <property type="match status" value="1"/>
</dbReference>
<dbReference type="HAMAP" id="MF_00802">
    <property type="entry name" value="GlnE"/>
    <property type="match status" value="1"/>
</dbReference>
<evidence type="ECO:0000313" key="10">
    <source>
        <dbReference type="EMBL" id="PFG32866.1"/>
    </source>
</evidence>
<comment type="caution">
    <text evidence="10">The sequence shown here is derived from an EMBL/GenBank/DDBJ whole genome shotgun (WGS) entry which is preliminary data.</text>
</comment>
<keyword evidence="4 7" id="KW-0067">ATP-binding</keyword>
<feature type="domain" description="PII-uridylyltransferase/Glutamine-synthetase adenylyltransferase" evidence="9">
    <location>
        <begin position="377"/>
        <end position="517"/>
    </location>
</feature>
<keyword evidence="5 7" id="KW-0460">Magnesium</keyword>
<reference evidence="10 11" key="1">
    <citation type="submission" date="2017-10" db="EMBL/GenBank/DDBJ databases">
        <title>Sequencing the genomes of 1000 actinobacteria strains.</title>
        <authorList>
            <person name="Klenk H.-P."/>
        </authorList>
    </citation>
    <scope>NUCLEOTIDE SEQUENCE [LARGE SCALE GENOMIC DNA]</scope>
    <source>
        <strain evidence="10 11">DSM 18966</strain>
    </source>
</reference>
<dbReference type="SUPFAM" id="SSF81593">
    <property type="entry name" value="Nucleotidyltransferase substrate binding subunit/domain"/>
    <property type="match status" value="2"/>
</dbReference>
<evidence type="ECO:0000259" key="8">
    <source>
        <dbReference type="Pfam" id="PF03710"/>
    </source>
</evidence>
<dbReference type="PANTHER" id="PTHR30621">
    <property type="entry name" value="GLUTAMINE SYNTHETASE ADENYLYLTRANSFERASE"/>
    <property type="match status" value="1"/>
</dbReference>
<comment type="function">
    <text evidence="7">Involved in the regulation of glutamine synthetase GlnA, a key enzyme in the process to assimilate ammonia. When cellular nitrogen levels are high, the C-terminal adenylyl transferase (AT) inactivates GlnA by covalent transfer of an adenylyl group from ATP to specific tyrosine residue of GlnA, thus reducing its activity. Conversely, when nitrogen levels are low, the N-terminal adenylyl removase (AR) activates GlnA by removing the adenylyl group by phosphorolysis, increasing its activity. The regulatory region of GlnE binds the signal transduction protein PII (GlnB) which indicates the nitrogen status of the cell.</text>
</comment>
<evidence type="ECO:0000256" key="2">
    <source>
        <dbReference type="ARBA" id="ARBA00022695"/>
    </source>
</evidence>
<comment type="catalytic activity">
    <reaction evidence="7">
        <text>[glutamine synthetase]-L-tyrosine + ATP = [glutamine synthetase]-O(4)-(5'-adenylyl)-L-tyrosine + diphosphate</text>
        <dbReference type="Rhea" id="RHEA:18589"/>
        <dbReference type="Rhea" id="RHEA-COMP:10660"/>
        <dbReference type="Rhea" id="RHEA-COMP:10661"/>
        <dbReference type="ChEBI" id="CHEBI:30616"/>
        <dbReference type="ChEBI" id="CHEBI:33019"/>
        <dbReference type="ChEBI" id="CHEBI:46858"/>
        <dbReference type="ChEBI" id="CHEBI:83624"/>
        <dbReference type="EC" id="2.7.7.42"/>
    </reaction>
</comment>
<evidence type="ECO:0000256" key="6">
    <source>
        <dbReference type="ARBA" id="ARBA00023268"/>
    </source>
</evidence>
<evidence type="ECO:0000259" key="9">
    <source>
        <dbReference type="Pfam" id="PF08335"/>
    </source>
</evidence>
<dbReference type="EC" id="2.7.7.89" evidence="7"/>
<evidence type="ECO:0000256" key="5">
    <source>
        <dbReference type="ARBA" id="ARBA00022842"/>
    </source>
</evidence>
<keyword evidence="2 7" id="KW-0548">Nucleotidyltransferase</keyword>
<dbReference type="PANTHER" id="PTHR30621:SF0">
    <property type="entry name" value="BIFUNCTIONAL GLUTAMINE SYNTHETASE ADENYLYLTRANSFERASE_ADENYLYL-REMOVING ENZYME"/>
    <property type="match status" value="1"/>
</dbReference>
<keyword evidence="10" id="KW-0436">Ligase</keyword>
<keyword evidence="3 7" id="KW-0547">Nucleotide-binding</keyword>
<feature type="domain" description="Glutamate-ammonia ligase adenylyltransferase repeated" evidence="8">
    <location>
        <begin position="110"/>
        <end position="353"/>
    </location>
</feature>
<comment type="cofactor">
    <cofactor evidence="7">
        <name>Mg(2+)</name>
        <dbReference type="ChEBI" id="CHEBI:18420"/>
    </cofactor>
</comment>
<protein>
    <recommendedName>
        <fullName evidence="7">Bifunctional glutamine synthetase adenylyltransferase/adenylyl-removing enzyme</fullName>
    </recommendedName>
    <alternativeName>
        <fullName evidence="7">ATP:glutamine synthetase adenylyltransferase</fullName>
    </alternativeName>
    <alternativeName>
        <fullName evidence="7">ATase</fullName>
    </alternativeName>
    <domain>
        <recommendedName>
            <fullName evidence="7">Glutamine synthetase adenylyl-L-tyrosine phosphorylase</fullName>
            <ecNumber evidence="7">2.7.7.89</ecNumber>
        </recommendedName>
        <alternativeName>
            <fullName evidence="7">Adenylyl removase</fullName>
            <shortName evidence="7">AR</shortName>
            <shortName evidence="7">AT-N</shortName>
        </alternativeName>
    </domain>
    <domain>
        <recommendedName>
            <fullName evidence="7">Glutamine synthetase adenylyl transferase</fullName>
            <ecNumber evidence="7">2.7.7.42</ecNumber>
        </recommendedName>
        <alternativeName>
            <fullName evidence="7">Adenylyl transferase</fullName>
            <shortName evidence="7">AT</shortName>
            <shortName evidence="7">AT-C</shortName>
        </alternativeName>
    </domain>
</protein>
<dbReference type="InterPro" id="IPR043519">
    <property type="entry name" value="NT_sf"/>
</dbReference>
<evidence type="ECO:0000256" key="1">
    <source>
        <dbReference type="ARBA" id="ARBA00022679"/>
    </source>
</evidence>
<feature type="domain" description="Glutamate-ammonia ligase adenylyltransferase repeated" evidence="8">
    <location>
        <begin position="623"/>
        <end position="860"/>
    </location>
</feature>
<dbReference type="RefSeq" id="WP_098456294.1">
    <property type="nucleotide sequence ID" value="NZ_PDJG01000001.1"/>
</dbReference>
<comment type="similarity">
    <text evidence="7">Belongs to the GlnE family.</text>
</comment>
<sequence length="1035" mass="112036">MSRTSTLTGRLTRLGFADAARAEQLCADPDLVAVIGPVTTASEVLAAMGEAADPDLALLALVRLCETLCGDTSASSRERATDLRRLFADPRQVDDTTVDEHPDDPVVRRRLVAVLGASTALGDDLVRHPDLLDVVADICPAVGVDVRAVRAELLEAVGADPLADVPVASDHGPAVVDALRRSYRRRLLRIAATDLVSHEPLSILGAVGAALADLAAAALEGALAIARAELPDAGEGVRIAVLGMGKCGGRELNYVSDVDVIYVVEPVDGFTEDYATSVGTRLAAGLTRACGGPSSEPALWPVDAALRPEGKNGPLVRTLSSHVSYYERWAKTWEFQALLKARLVAGDAALAQAYVDAVRPMIWSAASRPNFVVDSQAMRRRVEDNVPAAEADRQLKLGKGGLRDVEFTVQLLQLVHGRSDESIRSSNTLTALAALATAGYVGREHAAKLAVCYRFLRTLEHRIQLYNLRRTHLMPTGEDDLRRLARSIGMRADGAEGLLARWRTVRRDVRTLHEELFYRPLLPATAQLSAEEVSLAPESARARLAAIGYRDPAGALRHIAVLTDGVSRRASIQRQLLPVMLGWFADGSDPDGGLLAFRRLSEELGRTHWYLKMLRDSGSAAFRLAYLLSTSRYVAESLGRSPESVTWLDQDADLAPRPVERLLRESDAFLTRATEWEAAITLLRALRRRELARIACGELLGVCDAPAAALGISDAADASLVGAVRIAHRVVCDEKGLSTQSPPAIMSVIAVGRLGGRELGYGSDADVMFVYEANGDTPEAEALAYAHSVALKIRSLLGATNVEPPLQVDADLRPEGRNGPLVRSFDSYVEYYNRWSAAWESQALLRARPVAGDARLGERFIELIDPLRYPPTGLDTTTVREIRRIKARVEAERLPRGVDPARHLKLGRGAISDVEWTVQLMQLMHGHAFPALRTTETLAGLAAAEEAGLIATEDAQTLAAAWQMASNLRDAVVLYTGRLGGAMADVLPSDFLALAGIARAMHYPPGCGAQMEDDYLRTARRARLVVERVFYEIED</sequence>
<keyword evidence="1 7" id="KW-0808">Transferase</keyword>